<organism evidence="13 14">
    <name type="scientific">Cylicocyclus nassatus</name>
    <name type="common">Nematode worm</name>
    <dbReference type="NCBI Taxonomy" id="53992"/>
    <lineage>
        <taxon>Eukaryota</taxon>
        <taxon>Metazoa</taxon>
        <taxon>Ecdysozoa</taxon>
        <taxon>Nematoda</taxon>
        <taxon>Chromadorea</taxon>
        <taxon>Rhabditida</taxon>
        <taxon>Rhabditina</taxon>
        <taxon>Rhabditomorpha</taxon>
        <taxon>Strongyloidea</taxon>
        <taxon>Strongylidae</taxon>
        <taxon>Cylicocyclus</taxon>
    </lineage>
</organism>
<evidence type="ECO:0000256" key="3">
    <source>
        <dbReference type="ARBA" id="ARBA00022692"/>
    </source>
</evidence>
<feature type="transmembrane region" description="Helical" evidence="11">
    <location>
        <begin position="62"/>
        <end position="85"/>
    </location>
</feature>
<comment type="similarity">
    <text evidence="9">Belongs to the G-protein coupled receptor 1 family.</text>
</comment>
<feature type="transmembrane region" description="Helical" evidence="11">
    <location>
        <begin position="97"/>
        <end position="118"/>
    </location>
</feature>
<dbReference type="GO" id="GO:0004930">
    <property type="term" value="F:G protein-coupled receptor activity"/>
    <property type="evidence" value="ECO:0007669"/>
    <property type="project" value="UniProtKB-KW"/>
</dbReference>
<keyword evidence="7 9" id="KW-0675">Receptor</keyword>
<reference evidence="13" key="1">
    <citation type="submission" date="2023-07" db="EMBL/GenBank/DDBJ databases">
        <authorList>
            <consortium name="CYATHOMIX"/>
        </authorList>
    </citation>
    <scope>NUCLEOTIDE SEQUENCE</scope>
    <source>
        <strain evidence="13">N/A</strain>
    </source>
</reference>
<evidence type="ECO:0000256" key="10">
    <source>
        <dbReference type="SAM" id="MobiDB-lite"/>
    </source>
</evidence>
<dbReference type="PROSITE" id="PS00237">
    <property type="entry name" value="G_PROTEIN_RECEP_F1_1"/>
    <property type="match status" value="1"/>
</dbReference>
<evidence type="ECO:0000256" key="5">
    <source>
        <dbReference type="ARBA" id="ARBA00023040"/>
    </source>
</evidence>
<evidence type="ECO:0000256" key="7">
    <source>
        <dbReference type="ARBA" id="ARBA00023170"/>
    </source>
</evidence>
<dbReference type="GO" id="GO:0043005">
    <property type="term" value="C:neuron projection"/>
    <property type="evidence" value="ECO:0007669"/>
    <property type="project" value="TreeGrafter"/>
</dbReference>
<proteinExistence type="inferred from homology"/>
<keyword evidence="6 11" id="KW-0472">Membrane</keyword>
<evidence type="ECO:0000313" key="14">
    <source>
        <dbReference type="Proteomes" id="UP001176961"/>
    </source>
</evidence>
<keyword evidence="2" id="KW-1003">Cell membrane</keyword>
<comment type="caution">
    <text evidence="13">The sequence shown here is derived from an EMBL/GenBank/DDBJ whole genome shotgun (WGS) entry which is preliminary data.</text>
</comment>
<evidence type="ECO:0000256" key="11">
    <source>
        <dbReference type="SAM" id="Phobius"/>
    </source>
</evidence>
<name>A0AA36MFW6_CYLNA</name>
<dbReference type="EMBL" id="CATQJL010000326">
    <property type="protein sequence ID" value="CAJ0608735.1"/>
    <property type="molecule type" value="Genomic_DNA"/>
</dbReference>
<evidence type="ECO:0000256" key="4">
    <source>
        <dbReference type="ARBA" id="ARBA00022989"/>
    </source>
</evidence>
<evidence type="ECO:0000256" key="8">
    <source>
        <dbReference type="ARBA" id="ARBA00023224"/>
    </source>
</evidence>
<keyword evidence="3 9" id="KW-0812">Transmembrane</keyword>
<feature type="transmembrane region" description="Helical" evidence="11">
    <location>
        <begin position="239"/>
        <end position="263"/>
    </location>
</feature>
<dbReference type="AlphaFoldDB" id="A0AA36MFW6"/>
<dbReference type="Proteomes" id="UP001176961">
    <property type="component" value="Unassembled WGS sequence"/>
</dbReference>
<keyword evidence="4 11" id="KW-1133">Transmembrane helix</keyword>
<dbReference type="InterPro" id="IPR017452">
    <property type="entry name" value="GPCR_Rhodpsn_7TM"/>
</dbReference>
<feature type="transmembrane region" description="Helical" evidence="11">
    <location>
        <begin position="196"/>
        <end position="218"/>
    </location>
</feature>
<dbReference type="GO" id="GO:0005886">
    <property type="term" value="C:plasma membrane"/>
    <property type="evidence" value="ECO:0007669"/>
    <property type="project" value="UniProtKB-SubCell"/>
</dbReference>
<dbReference type="GO" id="GO:0042277">
    <property type="term" value="F:peptide binding"/>
    <property type="evidence" value="ECO:0007669"/>
    <property type="project" value="TreeGrafter"/>
</dbReference>
<evidence type="ECO:0000256" key="1">
    <source>
        <dbReference type="ARBA" id="ARBA00004651"/>
    </source>
</evidence>
<dbReference type="SMART" id="SM01381">
    <property type="entry name" value="7TM_GPCR_Srsx"/>
    <property type="match status" value="1"/>
</dbReference>
<feature type="domain" description="G-protein coupled receptors family 1 profile" evidence="12">
    <location>
        <begin position="40"/>
        <end position="302"/>
    </location>
</feature>
<evidence type="ECO:0000256" key="6">
    <source>
        <dbReference type="ARBA" id="ARBA00023136"/>
    </source>
</evidence>
<dbReference type="Gene3D" id="1.20.1070.10">
    <property type="entry name" value="Rhodopsin 7-helix transmembrane proteins"/>
    <property type="match status" value="1"/>
</dbReference>
<feature type="compositionally biased region" description="Polar residues" evidence="10">
    <location>
        <begin position="355"/>
        <end position="364"/>
    </location>
</feature>
<dbReference type="InterPro" id="IPR000276">
    <property type="entry name" value="GPCR_Rhodpsn"/>
</dbReference>
<protein>
    <recommendedName>
        <fullName evidence="12">G-protein coupled receptors family 1 profile domain-containing protein</fullName>
    </recommendedName>
</protein>
<dbReference type="PROSITE" id="PS50262">
    <property type="entry name" value="G_PROTEIN_RECEP_F1_2"/>
    <property type="match status" value="1"/>
</dbReference>
<dbReference type="PANTHER" id="PTHR24229">
    <property type="entry name" value="NEUROPEPTIDES RECEPTOR"/>
    <property type="match status" value="1"/>
</dbReference>
<feature type="transmembrane region" description="Helical" evidence="11">
    <location>
        <begin position="138"/>
        <end position="161"/>
    </location>
</feature>
<accession>A0AA36MFW6</accession>
<evidence type="ECO:0000259" key="12">
    <source>
        <dbReference type="PROSITE" id="PS50262"/>
    </source>
</evidence>
<sequence>MASNETTTEWAVEDSQQLLHHARMLVNLVCCLAAVLGIPANLFVLIAIFYFRDMRTISNIYIGNLAAADLLLLAGTPIVIMQSITDDWNFGTFVCKGFITGNGISQFASAMFIAVLSFDRYLAVCRPTRSSVLRTRRAATVVTVMTWAIVVIENMPLAMFVQVTPLRGSDPGKRKCLLVVKDEGAAMHFSREFFTFYTFTLSYLLPLMAIWFFYAKIIRKLWRRRQQMHLKRKISKRKTTKVTIMGLSIVISYTLCWLPYWLIQWSIVLNIGWNMNLSILTCASYAAFALLYINRAVNPFIYVFLSESFKRNVRRCLKEGSSSGKFQSFQFTSLRARLQKLDPPSKSQQHGDDANATSVNQRSK</sequence>
<comment type="subcellular location">
    <subcellularLocation>
        <location evidence="1">Cell membrane</location>
        <topology evidence="1">Multi-pass membrane protein</topology>
    </subcellularLocation>
</comment>
<feature type="transmembrane region" description="Helical" evidence="11">
    <location>
        <begin position="24"/>
        <end position="50"/>
    </location>
</feature>
<dbReference type="PANTHER" id="PTHR24229:SF40">
    <property type="entry name" value="ALLATOSTATIN C RECEPTOR 1-RELATED"/>
    <property type="match status" value="1"/>
</dbReference>
<gene>
    <name evidence="13" type="ORF">CYNAS_LOCUS20718</name>
</gene>
<keyword evidence="5 9" id="KW-0297">G-protein coupled receptor</keyword>
<dbReference type="Pfam" id="PF00001">
    <property type="entry name" value="7tm_1"/>
    <property type="match status" value="1"/>
</dbReference>
<feature type="region of interest" description="Disordered" evidence="10">
    <location>
        <begin position="341"/>
        <end position="364"/>
    </location>
</feature>
<keyword evidence="8 9" id="KW-0807">Transducer</keyword>
<evidence type="ECO:0000256" key="9">
    <source>
        <dbReference type="RuleBase" id="RU000688"/>
    </source>
</evidence>
<keyword evidence="14" id="KW-1185">Reference proteome</keyword>
<dbReference type="PRINTS" id="PR00237">
    <property type="entry name" value="GPCRRHODOPSN"/>
</dbReference>
<evidence type="ECO:0000256" key="2">
    <source>
        <dbReference type="ARBA" id="ARBA00022475"/>
    </source>
</evidence>
<feature type="transmembrane region" description="Helical" evidence="11">
    <location>
        <begin position="283"/>
        <end position="305"/>
    </location>
</feature>
<dbReference type="SUPFAM" id="SSF81321">
    <property type="entry name" value="Family A G protein-coupled receptor-like"/>
    <property type="match status" value="1"/>
</dbReference>
<evidence type="ECO:0000313" key="13">
    <source>
        <dbReference type="EMBL" id="CAJ0608735.1"/>
    </source>
</evidence>